<dbReference type="PANTHER" id="PTHR21152">
    <property type="entry name" value="AMINOTRANSFERASE CLASS V"/>
    <property type="match status" value="1"/>
</dbReference>
<comment type="cofactor">
    <cofactor evidence="1">
        <name>pyridoxal 5'-phosphate</name>
        <dbReference type="ChEBI" id="CHEBI:597326"/>
    </cofactor>
</comment>
<dbReference type="KEGG" id="elut:CKA38_02470"/>
<keyword evidence="5" id="KW-1185">Reference proteome</keyword>
<accession>A0A2U8E0A5</accession>
<evidence type="ECO:0000256" key="1">
    <source>
        <dbReference type="ARBA" id="ARBA00001933"/>
    </source>
</evidence>
<name>A0A2U8E0A5_9BACT</name>
<dbReference type="GO" id="GO:0019265">
    <property type="term" value="P:glycine biosynthetic process, by transamination of glyoxylate"/>
    <property type="evidence" value="ECO:0007669"/>
    <property type="project" value="TreeGrafter"/>
</dbReference>
<dbReference type="Gene3D" id="3.90.1150.10">
    <property type="entry name" value="Aspartate Aminotransferase, domain 1"/>
    <property type="match status" value="1"/>
</dbReference>
<proteinExistence type="predicted"/>
<gene>
    <name evidence="4" type="ORF">CKA38_02470</name>
</gene>
<evidence type="ECO:0000313" key="5">
    <source>
        <dbReference type="Proteomes" id="UP000244896"/>
    </source>
</evidence>
<reference evidence="4 5" key="1">
    <citation type="journal article" date="2018" name="Syst. Appl. Microbiol.">
        <title>Ereboglobus luteus gen. nov. sp. nov. from cockroach guts, and new insights into the oxygen relationship of the genera Opitutus and Didymococcus (Verrucomicrobia: Opitutaceae).</title>
        <authorList>
            <person name="Tegtmeier D."/>
            <person name="Belitz A."/>
            <person name="Radek R."/>
            <person name="Heimerl T."/>
            <person name="Brune A."/>
        </authorList>
    </citation>
    <scope>NUCLEOTIDE SEQUENCE [LARGE SCALE GENOMIC DNA]</scope>
    <source>
        <strain evidence="4 5">Ho45</strain>
    </source>
</reference>
<dbReference type="Pfam" id="PF00266">
    <property type="entry name" value="Aminotran_5"/>
    <property type="match status" value="1"/>
</dbReference>
<feature type="domain" description="Aminotransferase class V" evidence="3">
    <location>
        <begin position="3"/>
        <end position="161"/>
    </location>
</feature>
<dbReference type="SUPFAM" id="SSF53383">
    <property type="entry name" value="PLP-dependent transferases"/>
    <property type="match status" value="1"/>
</dbReference>
<dbReference type="InterPro" id="IPR015421">
    <property type="entry name" value="PyrdxlP-dep_Trfase_major"/>
</dbReference>
<dbReference type="Gene3D" id="3.40.640.10">
    <property type="entry name" value="Type I PLP-dependent aspartate aminotransferase-like (Major domain)"/>
    <property type="match status" value="1"/>
</dbReference>
<dbReference type="AlphaFoldDB" id="A0A2U8E0A5"/>
<dbReference type="InterPro" id="IPR015422">
    <property type="entry name" value="PyrdxlP-dep_Trfase_small"/>
</dbReference>
<evidence type="ECO:0000313" key="4">
    <source>
        <dbReference type="EMBL" id="AWI08278.1"/>
    </source>
</evidence>
<dbReference type="EMBL" id="CP023004">
    <property type="protein sequence ID" value="AWI08278.1"/>
    <property type="molecule type" value="Genomic_DNA"/>
</dbReference>
<sequence>MADIRARLCKLTGAADVQIMLGSGTIANATVANQLALLGTTGLILSNGEFGERLAGNARNAGLRYDWLQLPWGHTFDMAEVTRLAERLPAGGWIWFVHHETSTGIMNPLDELKKLADRLNLHLCADCISSIGAMPVDLHGMYLATCASGKGLGSFPGIAMVFHNYKPEPHPDRFPGYLDLGHWFENQSVPHTHSTNLVAALDIAVQQATPERMQQIADNAKWLREQLQSLGFQLAASEDVASPGIMTILPVKEMSAAELGEELEMRGFWLSYRSQYLLNHNWIQAALLGNPSRESLEKLVHMLSVVCRRTPEAKATIAAAAKAVKS</sequence>
<dbReference type="PANTHER" id="PTHR21152:SF40">
    <property type="entry name" value="ALANINE--GLYOXYLATE AMINOTRANSFERASE"/>
    <property type="match status" value="1"/>
</dbReference>
<evidence type="ECO:0000259" key="3">
    <source>
        <dbReference type="Pfam" id="PF00266"/>
    </source>
</evidence>
<dbReference type="GO" id="GO:0004760">
    <property type="term" value="F:L-serine-pyruvate transaminase activity"/>
    <property type="evidence" value="ECO:0007669"/>
    <property type="project" value="TreeGrafter"/>
</dbReference>
<keyword evidence="2" id="KW-0663">Pyridoxal phosphate</keyword>
<protein>
    <recommendedName>
        <fullName evidence="3">Aminotransferase class V domain-containing protein</fullName>
    </recommendedName>
</protein>
<dbReference type="InterPro" id="IPR000192">
    <property type="entry name" value="Aminotrans_V_dom"/>
</dbReference>
<dbReference type="InterPro" id="IPR015424">
    <property type="entry name" value="PyrdxlP-dep_Trfase"/>
</dbReference>
<organism evidence="4 5">
    <name type="scientific">Ereboglobus luteus</name>
    <dbReference type="NCBI Taxonomy" id="1796921"/>
    <lineage>
        <taxon>Bacteria</taxon>
        <taxon>Pseudomonadati</taxon>
        <taxon>Verrucomicrobiota</taxon>
        <taxon>Opitutia</taxon>
        <taxon>Opitutales</taxon>
        <taxon>Opitutaceae</taxon>
        <taxon>Ereboglobus</taxon>
    </lineage>
</organism>
<dbReference type="OrthoDB" id="389074at2"/>
<dbReference type="Proteomes" id="UP000244896">
    <property type="component" value="Chromosome"/>
</dbReference>
<dbReference type="GO" id="GO:0008453">
    <property type="term" value="F:alanine-glyoxylate transaminase activity"/>
    <property type="evidence" value="ECO:0007669"/>
    <property type="project" value="TreeGrafter"/>
</dbReference>
<evidence type="ECO:0000256" key="2">
    <source>
        <dbReference type="ARBA" id="ARBA00022898"/>
    </source>
</evidence>